<dbReference type="GO" id="GO:0006310">
    <property type="term" value="P:DNA recombination"/>
    <property type="evidence" value="ECO:0007669"/>
    <property type="project" value="UniProtKB-KW"/>
</dbReference>
<proteinExistence type="inferred from homology"/>
<dbReference type="InterPro" id="IPR021027">
    <property type="entry name" value="Transposase_put_HTH"/>
</dbReference>
<protein>
    <submittedName>
        <fullName evidence="10">Transposase</fullName>
    </submittedName>
</protein>
<feature type="domain" description="Cas12f1-like TNB" evidence="8">
    <location>
        <begin position="308"/>
        <end position="372"/>
    </location>
</feature>
<keyword evidence="6" id="KW-0233">DNA recombination</keyword>
<dbReference type="RefSeq" id="WP_190461067.1">
    <property type="nucleotide sequence ID" value="NZ_JACJPW010000001.1"/>
</dbReference>
<feature type="domain" description="Transposase putative helix-turn-helix" evidence="9">
    <location>
        <begin position="1"/>
        <end position="46"/>
    </location>
</feature>
<name>A0A926V9B8_9CYAN</name>
<evidence type="ECO:0000256" key="2">
    <source>
        <dbReference type="ARBA" id="ARBA00022578"/>
    </source>
</evidence>
<reference evidence="10" key="1">
    <citation type="journal article" date="2015" name="ISME J.">
        <title>Draft Genome Sequence of Streptomyces incarnatus NRRL8089, which Produces the Nucleoside Antibiotic Sinefungin.</title>
        <authorList>
            <person name="Oshima K."/>
            <person name="Hattori M."/>
            <person name="Shimizu H."/>
            <person name="Fukuda K."/>
            <person name="Nemoto M."/>
            <person name="Inagaki K."/>
            <person name="Tamura T."/>
        </authorList>
    </citation>
    <scope>NUCLEOTIDE SEQUENCE</scope>
    <source>
        <strain evidence="10">FACHB-1375</strain>
    </source>
</reference>
<comment type="caution">
    <text evidence="10">The sequence shown here is derived from an EMBL/GenBank/DDBJ whole genome shotgun (WGS) entry which is preliminary data.</text>
</comment>
<evidence type="ECO:0000259" key="9">
    <source>
        <dbReference type="Pfam" id="PF12323"/>
    </source>
</evidence>
<evidence type="ECO:0000259" key="7">
    <source>
        <dbReference type="Pfam" id="PF01385"/>
    </source>
</evidence>
<dbReference type="GO" id="GO:0046872">
    <property type="term" value="F:metal ion binding"/>
    <property type="evidence" value="ECO:0007669"/>
    <property type="project" value="UniProtKB-KW"/>
</dbReference>
<keyword evidence="5" id="KW-0238">DNA-binding</keyword>
<evidence type="ECO:0000256" key="5">
    <source>
        <dbReference type="ARBA" id="ARBA00023125"/>
    </source>
</evidence>
<comment type="similarity">
    <text evidence="1">In the C-terminal section; belongs to the transposase 35 family.</text>
</comment>
<evidence type="ECO:0000256" key="4">
    <source>
        <dbReference type="ARBA" id="ARBA00022833"/>
    </source>
</evidence>
<keyword evidence="11" id="KW-1185">Reference proteome</keyword>
<dbReference type="NCBIfam" id="NF040570">
    <property type="entry name" value="guided_TnpB"/>
    <property type="match status" value="1"/>
</dbReference>
<reference evidence="10" key="2">
    <citation type="submission" date="2020-08" db="EMBL/GenBank/DDBJ databases">
        <authorList>
            <person name="Chen M."/>
            <person name="Teng W."/>
            <person name="Zhao L."/>
            <person name="Hu C."/>
            <person name="Zhou Y."/>
            <person name="Han B."/>
            <person name="Song L."/>
            <person name="Shu W."/>
        </authorList>
    </citation>
    <scope>NUCLEOTIDE SEQUENCE</scope>
    <source>
        <strain evidence="10">FACHB-1375</strain>
    </source>
</reference>
<dbReference type="EMBL" id="JACJPW010000001">
    <property type="protein sequence ID" value="MBD2179671.1"/>
    <property type="molecule type" value="Genomic_DNA"/>
</dbReference>
<keyword evidence="4" id="KW-0862">Zinc</keyword>
<evidence type="ECO:0000256" key="6">
    <source>
        <dbReference type="ARBA" id="ARBA00023172"/>
    </source>
</evidence>
<dbReference type="Proteomes" id="UP000641646">
    <property type="component" value="Unassembled WGS sequence"/>
</dbReference>
<evidence type="ECO:0000313" key="11">
    <source>
        <dbReference type="Proteomes" id="UP000641646"/>
    </source>
</evidence>
<evidence type="ECO:0000313" key="10">
    <source>
        <dbReference type="EMBL" id="MBD2179671.1"/>
    </source>
</evidence>
<evidence type="ECO:0000259" key="8">
    <source>
        <dbReference type="Pfam" id="PF07282"/>
    </source>
</evidence>
<dbReference type="Pfam" id="PF01385">
    <property type="entry name" value="OrfB_IS605"/>
    <property type="match status" value="1"/>
</dbReference>
<dbReference type="Pfam" id="PF12323">
    <property type="entry name" value="HTH_OrfB_IS605"/>
    <property type="match status" value="1"/>
</dbReference>
<evidence type="ECO:0000256" key="1">
    <source>
        <dbReference type="ARBA" id="ARBA00008761"/>
    </source>
</evidence>
<keyword evidence="3" id="KW-0479">Metal-binding</keyword>
<sequence>MLNLTYEYKLIPTNAQRETFDHCVEICRKVYNYGLRERKDWVNSRKCDLNSCSIKQEYIIPADAPRPTFARQCKTLTEAKKAIPELKLAHTHVLQQVLRQLEAAFVAMWERGHGFPRFKKRMRSFVFPQLNLESVKRFDGADWVNLPKIGLVKMHLSRPIPEGFEVKQIRVVRRASGYYAMLTLQCDIDAPQSSASGHGIGIGLGLEHFLATSDGELIDRPGFFVDGQRKLKLLQRQLKRKKKGSRKFRQLHHQIAKHHEYISNSRKDFHFKTAHHLCDQAQIVFAEDLNLKSMSAGMLCKHTLDAGFGQFLSILNHVCFKRGVYFAKVDANGTSQTCPRCQTHTGKKPLSERVHNCPECGYETNRDVAAAQVVLQRGYTAVGHIAVNFGEGK</sequence>
<gene>
    <name evidence="10" type="ORF">H6G03_00855</name>
</gene>
<organism evidence="10 11">
    <name type="scientific">Aerosakkonema funiforme FACHB-1375</name>
    <dbReference type="NCBI Taxonomy" id="2949571"/>
    <lineage>
        <taxon>Bacteria</taxon>
        <taxon>Bacillati</taxon>
        <taxon>Cyanobacteriota</taxon>
        <taxon>Cyanophyceae</taxon>
        <taxon>Oscillatoriophycideae</taxon>
        <taxon>Aerosakkonematales</taxon>
        <taxon>Aerosakkonemataceae</taxon>
        <taxon>Aerosakkonema</taxon>
    </lineage>
</organism>
<feature type="domain" description="Probable transposase IS891/IS1136/IS1341" evidence="7">
    <location>
        <begin position="191"/>
        <end position="295"/>
    </location>
</feature>
<keyword evidence="2" id="KW-0815">Transposition</keyword>
<dbReference type="InterPro" id="IPR010095">
    <property type="entry name" value="Cas12f1-like_TNB"/>
</dbReference>
<evidence type="ECO:0000256" key="3">
    <source>
        <dbReference type="ARBA" id="ARBA00022723"/>
    </source>
</evidence>
<dbReference type="GO" id="GO:0003677">
    <property type="term" value="F:DNA binding"/>
    <property type="evidence" value="ECO:0007669"/>
    <property type="project" value="UniProtKB-KW"/>
</dbReference>
<dbReference type="Pfam" id="PF07282">
    <property type="entry name" value="Cas12f1-like_TNB"/>
    <property type="match status" value="1"/>
</dbReference>
<dbReference type="AlphaFoldDB" id="A0A926V9B8"/>
<accession>A0A926V9B8</accession>
<dbReference type="InterPro" id="IPR001959">
    <property type="entry name" value="Transposase"/>
</dbReference>
<dbReference type="GO" id="GO:0032196">
    <property type="term" value="P:transposition"/>
    <property type="evidence" value="ECO:0007669"/>
    <property type="project" value="UniProtKB-KW"/>
</dbReference>